<dbReference type="Gene3D" id="3.90.870.10">
    <property type="entry name" value="DHBP synthase"/>
    <property type="match status" value="1"/>
</dbReference>
<dbReference type="Gene3D" id="3.40.50.2300">
    <property type="match status" value="1"/>
</dbReference>
<gene>
    <name evidence="13" type="primary">rimN</name>
    <name evidence="14" type="ORF">EAI93_13575</name>
    <name evidence="13" type="ORF">ERS852456_02337</name>
</gene>
<evidence type="ECO:0000313" key="13">
    <source>
        <dbReference type="EMBL" id="CUO35865.1"/>
    </source>
</evidence>
<dbReference type="Proteomes" id="UP000095787">
    <property type="component" value="Unassembled WGS sequence"/>
</dbReference>
<dbReference type="EC" id="2.7.7.87" evidence="3"/>
<dbReference type="SMART" id="SM00226">
    <property type="entry name" value="LMWPc"/>
    <property type="match status" value="1"/>
</dbReference>
<dbReference type="GO" id="GO:0000049">
    <property type="term" value="F:tRNA binding"/>
    <property type="evidence" value="ECO:0007669"/>
    <property type="project" value="TreeGrafter"/>
</dbReference>
<dbReference type="InterPro" id="IPR038385">
    <property type="entry name" value="Sua5/YwlC_C"/>
</dbReference>
<dbReference type="AlphaFoldDB" id="A0A174EI15"/>
<dbReference type="GO" id="GO:0005524">
    <property type="term" value="F:ATP binding"/>
    <property type="evidence" value="ECO:0007669"/>
    <property type="project" value="UniProtKB-KW"/>
</dbReference>
<organism evidence="13 15">
    <name type="scientific">[Ruminococcus] torques</name>
    <dbReference type="NCBI Taxonomy" id="33039"/>
    <lineage>
        <taxon>Bacteria</taxon>
        <taxon>Bacillati</taxon>
        <taxon>Bacillota</taxon>
        <taxon>Clostridia</taxon>
        <taxon>Lachnospirales</taxon>
        <taxon>Lachnospiraceae</taxon>
        <taxon>Mediterraneibacter</taxon>
    </lineage>
</organism>
<keyword evidence="4" id="KW-0963">Cytoplasm</keyword>
<comment type="subcellular location">
    <subcellularLocation>
        <location evidence="1">Cytoplasm</location>
    </subcellularLocation>
</comment>
<dbReference type="Pfam" id="PF01451">
    <property type="entry name" value="LMWPc"/>
    <property type="match status" value="1"/>
</dbReference>
<comment type="catalytic activity">
    <reaction evidence="11">
        <text>L-threonine + hydrogencarbonate + ATP = L-threonylcarbamoyladenylate + diphosphate + H2O</text>
        <dbReference type="Rhea" id="RHEA:36407"/>
        <dbReference type="ChEBI" id="CHEBI:15377"/>
        <dbReference type="ChEBI" id="CHEBI:17544"/>
        <dbReference type="ChEBI" id="CHEBI:30616"/>
        <dbReference type="ChEBI" id="CHEBI:33019"/>
        <dbReference type="ChEBI" id="CHEBI:57926"/>
        <dbReference type="ChEBI" id="CHEBI:73682"/>
        <dbReference type="EC" id="2.7.7.87"/>
    </reaction>
</comment>
<dbReference type="InterPro" id="IPR023485">
    <property type="entry name" value="Ptyr_pPase"/>
</dbReference>
<keyword evidence="8" id="KW-0547">Nucleotide-binding</keyword>
<dbReference type="EMBL" id="CYZO01000036">
    <property type="protein sequence ID" value="CUO35865.1"/>
    <property type="molecule type" value="Genomic_DNA"/>
</dbReference>
<evidence type="ECO:0000256" key="10">
    <source>
        <dbReference type="ARBA" id="ARBA00029774"/>
    </source>
</evidence>
<dbReference type="PANTHER" id="PTHR17490">
    <property type="entry name" value="SUA5"/>
    <property type="match status" value="1"/>
</dbReference>
<dbReference type="PROSITE" id="PS51163">
    <property type="entry name" value="YRDC"/>
    <property type="match status" value="1"/>
</dbReference>
<dbReference type="InterPro" id="IPR006070">
    <property type="entry name" value="Sua5-like_dom"/>
</dbReference>
<dbReference type="SUPFAM" id="SSF52788">
    <property type="entry name" value="Phosphotyrosine protein phosphatases I"/>
    <property type="match status" value="1"/>
</dbReference>
<sequence>METKIEKIDKNKINEEIIEEAGMILKNGGLVAFPTETVYGLGADALKEEAAMKTYAAKGRPSDNPLIVHIAEYEDLRKIAVNIPAETDALAAHFWPGPLTMIFEKSEVVPYGTTGGLDTVAVRMPTDEVARALIRAAGGFVSAPSANTSGRPSPTLAEHVAEDLGGKIDMILDGGAVEIGLESTILDMTVTPPMILRPGAITAEMFEEVIGKVDVDETLLVAESEKAPKAPGMKYRHYAPKAKLMIVEGDLREEIFAIRQLAYKAYKEGRKVGVIATTETLPFYKYGVVKNIGTRENEKTIARNLYRVLREFDEEDVEEIYSESFAAQGIGKAIMNRLEKAAGHTRLSAAEIAKRQKYRRIIFISGTDSARAPMAAEMLRHEDLAQEYVIDSRGLVVLFPEPANQKAEAIMKSAQMTLENHVSRQLEPETLVEDTLVLTIEEAEKNKILSEYGTKANVYTLNEFVGSDGEIPNPYGKPLTAYGECYEILRELIKELAEKLNYIAEEE</sequence>
<dbReference type="EMBL" id="RCYR01000052">
    <property type="protein sequence ID" value="RYS76141.1"/>
    <property type="molecule type" value="Genomic_DNA"/>
</dbReference>
<dbReference type="Proteomes" id="UP000292665">
    <property type="component" value="Unassembled WGS sequence"/>
</dbReference>
<evidence type="ECO:0000256" key="4">
    <source>
        <dbReference type="ARBA" id="ARBA00022490"/>
    </source>
</evidence>
<evidence type="ECO:0000256" key="2">
    <source>
        <dbReference type="ARBA" id="ARBA00007663"/>
    </source>
</evidence>
<proteinExistence type="inferred from homology"/>
<dbReference type="GO" id="GO:0003725">
    <property type="term" value="F:double-stranded RNA binding"/>
    <property type="evidence" value="ECO:0007669"/>
    <property type="project" value="InterPro"/>
</dbReference>
<feature type="domain" description="YrdC-like" evidence="12">
    <location>
        <begin position="15"/>
        <end position="201"/>
    </location>
</feature>
<dbReference type="Gene3D" id="3.40.50.11030">
    <property type="entry name" value="Threonylcarbamoyl-AMP synthase, C-terminal domain"/>
    <property type="match status" value="1"/>
</dbReference>
<evidence type="ECO:0000256" key="7">
    <source>
        <dbReference type="ARBA" id="ARBA00022695"/>
    </source>
</evidence>
<keyword evidence="7" id="KW-0548">Nucleotidyltransferase</keyword>
<reference evidence="13 15" key="1">
    <citation type="submission" date="2015-09" db="EMBL/GenBank/DDBJ databases">
        <authorList>
            <consortium name="Pathogen Informatics"/>
        </authorList>
    </citation>
    <scope>NUCLEOTIDE SEQUENCE [LARGE SCALE GENOMIC DNA]</scope>
    <source>
        <strain evidence="13 15">2789STDY5834841</strain>
    </source>
</reference>
<evidence type="ECO:0000313" key="16">
    <source>
        <dbReference type="Proteomes" id="UP000292665"/>
    </source>
</evidence>
<dbReference type="InterPro" id="IPR050156">
    <property type="entry name" value="TC-AMP_synthase_SUA5"/>
</dbReference>
<evidence type="ECO:0000256" key="5">
    <source>
        <dbReference type="ARBA" id="ARBA00022679"/>
    </source>
</evidence>
<keyword evidence="9" id="KW-0067">ATP-binding</keyword>
<dbReference type="InterPro" id="IPR017945">
    <property type="entry name" value="DHBP_synth_RibB-like_a/b_dom"/>
</dbReference>
<evidence type="ECO:0000256" key="1">
    <source>
        <dbReference type="ARBA" id="ARBA00004496"/>
    </source>
</evidence>
<evidence type="ECO:0000256" key="6">
    <source>
        <dbReference type="ARBA" id="ARBA00022694"/>
    </source>
</evidence>
<evidence type="ECO:0000259" key="12">
    <source>
        <dbReference type="PROSITE" id="PS51163"/>
    </source>
</evidence>
<evidence type="ECO:0000256" key="9">
    <source>
        <dbReference type="ARBA" id="ARBA00022840"/>
    </source>
</evidence>
<dbReference type="Pfam" id="PF01300">
    <property type="entry name" value="Sua5_yciO_yrdC"/>
    <property type="match status" value="1"/>
</dbReference>
<evidence type="ECO:0000313" key="15">
    <source>
        <dbReference type="Proteomes" id="UP000095787"/>
    </source>
</evidence>
<dbReference type="GeneID" id="97330490"/>
<keyword evidence="5" id="KW-0808">Transferase</keyword>
<comment type="similarity">
    <text evidence="2">Belongs to the SUA5 family.</text>
</comment>
<dbReference type="GO" id="GO:0061710">
    <property type="term" value="F:L-threonylcarbamoyladenylate synthase"/>
    <property type="evidence" value="ECO:0007669"/>
    <property type="project" value="UniProtKB-EC"/>
</dbReference>
<evidence type="ECO:0000256" key="11">
    <source>
        <dbReference type="ARBA" id="ARBA00048366"/>
    </source>
</evidence>
<dbReference type="NCBIfam" id="TIGR00057">
    <property type="entry name" value="L-threonylcarbamoyladenylate synthase"/>
    <property type="match status" value="1"/>
</dbReference>
<keyword evidence="6" id="KW-0819">tRNA processing</keyword>
<dbReference type="GO" id="GO:0005737">
    <property type="term" value="C:cytoplasm"/>
    <property type="evidence" value="ECO:0007669"/>
    <property type="project" value="UniProtKB-SubCell"/>
</dbReference>
<protein>
    <recommendedName>
        <fullName evidence="10">L-threonylcarbamoyladenylate synthase</fullName>
        <ecNumber evidence="3">2.7.7.87</ecNumber>
    </recommendedName>
    <alternativeName>
        <fullName evidence="10">L-threonylcarbamoyladenylate synthase</fullName>
    </alternativeName>
</protein>
<dbReference type="GO" id="GO:0006450">
    <property type="term" value="P:regulation of translational fidelity"/>
    <property type="evidence" value="ECO:0007669"/>
    <property type="project" value="TreeGrafter"/>
</dbReference>
<dbReference type="InterPro" id="IPR005145">
    <property type="entry name" value="Sua5_C"/>
</dbReference>
<dbReference type="GO" id="GO:0008033">
    <property type="term" value="P:tRNA processing"/>
    <property type="evidence" value="ECO:0007669"/>
    <property type="project" value="UniProtKB-KW"/>
</dbReference>
<dbReference type="Pfam" id="PF03481">
    <property type="entry name" value="Sua5_C"/>
    <property type="match status" value="1"/>
</dbReference>
<dbReference type="RefSeq" id="WP_004847227.1">
    <property type="nucleotide sequence ID" value="NZ_CATVPX010000064.1"/>
</dbReference>
<evidence type="ECO:0000256" key="8">
    <source>
        <dbReference type="ARBA" id="ARBA00022741"/>
    </source>
</evidence>
<reference evidence="14 16" key="2">
    <citation type="journal article" date="2019" name="Science, e1252229">
        <title>Invertible promoters mediate bacterial phase variation, antibiotic resistance, and host adaptation in the gut.</title>
        <authorList>
            <person name="Jiang X."/>
            <person name="Hall A.B."/>
            <person name="Arthur T.D."/>
            <person name="Plichta D.R."/>
            <person name="Covington C.T."/>
            <person name="Poyet M."/>
            <person name="Crothers J."/>
            <person name="Moses P.L."/>
            <person name="Tolonen A.C."/>
            <person name="Vlamakis H."/>
            <person name="Alm E.J."/>
            <person name="Xavier R.J."/>
        </authorList>
    </citation>
    <scope>NUCLEOTIDE SEQUENCE [LARGE SCALE GENOMIC DNA]</scope>
    <source>
        <strain evidence="16">aa_0143</strain>
        <strain evidence="14">Aa_0143</strain>
    </source>
</reference>
<dbReference type="FunFam" id="3.90.870.10:FF:000009">
    <property type="entry name" value="Threonylcarbamoyl-AMP synthase, putative"/>
    <property type="match status" value="1"/>
</dbReference>
<evidence type="ECO:0000256" key="3">
    <source>
        <dbReference type="ARBA" id="ARBA00012584"/>
    </source>
</evidence>
<evidence type="ECO:0000313" key="14">
    <source>
        <dbReference type="EMBL" id="RYS76141.1"/>
    </source>
</evidence>
<accession>A0A174EI15</accession>
<name>A0A174EI15_9FIRM</name>
<dbReference type="FunFam" id="3.40.50.11030:FF:000001">
    <property type="entry name" value="Threonylcarbamoyl-AMP synthase"/>
    <property type="match status" value="1"/>
</dbReference>
<dbReference type="InterPro" id="IPR036196">
    <property type="entry name" value="Ptyr_pPase_sf"/>
</dbReference>
<dbReference type="PANTHER" id="PTHR17490:SF16">
    <property type="entry name" value="THREONYLCARBAMOYL-AMP SYNTHASE"/>
    <property type="match status" value="1"/>
</dbReference>
<dbReference type="SUPFAM" id="SSF55821">
    <property type="entry name" value="YrdC/RibB"/>
    <property type="match status" value="1"/>
</dbReference>